<feature type="transmembrane region" description="Helical" evidence="1">
    <location>
        <begin position="6"/>
        <end position="25"/>
    </location>
</feature>
<keyword evidence="1" id="KW-0472">Membrane</keyword>
<name>A0A1G2F4B3_9BACT</name>
<keyword evidence="1" id="KW-1133">Transmembrane helix</keyword>
<gene>
    <name evidence="2" type="ORF">A3H02_02185</name>
</gene>
<evidence type="ECO:0000313" key="3">
    <source>
        <dbReference type="Proteomes" id="UP000176787"/>
    </source>
</evidence>
<feature type="transmembrane region" description="Helical" evidence="1">
    <location>
        <begin position="134"/>
        <end position="154"/>
    </location>
</feature>
<keyword evidence="1" id="KW-0812">Transmembrane</keyword>
<organism evidence="2 3">
    <name type="scientific">Candidatus Niyogibacteria bacterium RIFCSPLOWO2_12_FULL_41_13</name>
    <dbReference type="NCBI Taxonomy" id="1801726"/>
    <lineage>
        <taxon>Bacteria</taxon>
        <taxon>Candidatus Niyogiibacteriota</taxon>
    </lineage>
</organism>
<evidence type="ECO:0000256" key="1">
    <source>
        <dbReference type="SAM" id="Phobius"/>
    </source>
</evidence>
<accession>A0A1G2F4B3</accession>
<dbReference type="STRING" id="1801726.A3H02_02185"/>
<dbReference type="EMBL" id="MHMS01000002">
    <property type="protein sequence ID" value="OGZ32767.1"/>
    <property type="molecule type" value="Genomic_DNA"/>
</dbReference>
<comment type="caution">
    <text evidence="2">The sequence shown here is derived from an EMBL/GenBank/DDBJ whole genome shotgun (WGS) entry which is preliminary data.</text>
</comment>
<sequence>MGLVFFNFFLGLCFIAIGWLIEGYVSPLPEPIKVEGIYIPPNSKLNPIKPFSFFWNNNKKRADVPSLASLEKIRGDKQINIFYDGKTLCYFIEFQDTFFSYAVIGPSIEKAGLKPVSMVIKDGRAFIQLEKDRLSYFLAFCFLVVLILIANIGMRSAWKIIDQEHLTKKAKEKNEEAEYARA</sequence>
<protein>
    <submittedName>
        <fullName evidence="2">Uncharacterized protein</fullName>
    </submittedName>
</protein>
<evidence type="ECO:0000313" key="2">
    <source>
        <dbReference type="EMBL" id="OGZ32767.1"/>
    </source>
</evidence>
<proteinExistence type="predicted"/>
<dbReference type="AlphaFoldDB" id="A0A1G2F4B3"/>
<reference evidence="2 3" key="1">
    <citation type="journal article" date="2016" name="Nat. Commun.">
        <title>Thousands of microbial genomes shed light on interconnected biogeochemical processes in an aquifer system.</title>
        <authorList>
            <person name="Anantharaman K."/>
            <person name="Brown C.T."/>
            <person name="Hug L.A."/>
            <person name="Sharon I."/>
            <person name="Castelle C.J."/>
            <person name="Probst A.J."/>
            <person name="Thomas B.C."/>
            <person name="Singh A."/>
            <person name="Wilkins M.J."/>
            <person name="Karaoz U."/>
            <person name="Brodie E.L."/>
            <person name="Williams K.H."/>
            <person name="Hubbard S.S."/>
            <person name="Banfield J.F."/>
        </authorList>
    </citation>
    <scope>NUCLEOTIDE SEQUENCE [LARGE SCALE GENOMIC DNA]</scope>
</reference>
<dbReference type="Proteomes" id="UP000176787">
    <property type="component" value="Unassembled WGS sequence"/>
</dbReference>